<dbReference type="Gene3D" id="1.20.120.450">
    <property type="entry name" value="dinb family like domain"/>
    <property type="match status" value="1"/>
</dbReference>
<feature type="domain" description="Mycothiol-dependent maleylpyruvate isomerase metal-binding" evidence="3">
    <location>
        <begin position="11"/>
        <end position="148"/>
    </location>
</feature>
<evidence type="ECO:0000259" key="2">
    <source>
        <dbReference type="Pfam" id="PF08608"/>
    </source>
</evidence>
<dbReference type="NCBIfam" id="TIGR03083">
    <property type="entry name" value="maleylpyruvate isomerase family mycothiol-dependent enzyme"/>
    <property type="match status" value="1"/>
</dbReference>
<dbReference type="Pfam" id="PF08608">
    <property type="entry name" value="Wyosine_form"/>
    <property type="match status" value="1"/>
</dbReference>
<dbReference type="SUPFAM" id="SSF109854">
    <property type="entry name" value="DinB/YfiT-like putative metalloenzymes"/>
    <property type="match status" value="1"/>
</dbReference>
<gene>
    <name evidence="4" type="ORF">RI138_18970</name>
</gene>
<dbReference type="NCBIfam" id="TIGR03084">
    <property type="entry name" value="TIGR03084 family metal-binding protein"/>
    <property type="match status" value="1"/>
</dbReference>
<accession>A0ABY9VY82</accession>
<proteinExistence type="predicted"/>
<dbReference type="InterPro" id="IPR017517">
    <property type="entry name" value="Maleyloyr_isom"/>
</dbReference>
<organism evidence="4 5">
    <name type="scientific">Streptomyces durocortorensis</name>
    <dbReference type="NCBI Taxonomy" id="2811104"/>
    <lineage>
        <taxon>Bacteria</taxon>
        <taxon>Bacillati</taxon>
        <taxon>Actinomycetota</taxon>
        <taxon>Actinomycetes</taxon>
        <taxon>Kitasatosporales</taxon>
        <taxon>Streptomycetaceae</taxon>
        <taxon>Streptomyces</taxon>
    </lineage>
</organism>
<evidence type="ECO:0000256" key="1">
    <source>
        <dbReference type="SAM" id="MobiDB-lite"/>
    </source>
</evidence>
<keyword evidence="5" id="KW-1185">Reference proteome</keyword>
<dbReference type="InterPro" id="IPR013917">
    <property type="entry name" value="tRNA_wybutosine-synth"/>
</dbReference>
<dbReference type="EMBL" id="CP134500">
    <property type="protein sequence ID" value="WNF28743.1"/>
    <property type="molecule type" value="Genomic_DNA"/>
</dbReference>
<name>A0ABY9VY82_9ACTN</name>
<feature type="domain" description="tRNA wybutosine-synthesis" evidence="2">
    <location>
        <begin position="185"/>
        <end position="231"/>
    </location>
</feature>
<protein>
    <submittedName>
        <fullName evidence="4">TIGR03084 family metal-binding protein</fullName>
    </submittedName>
</protein>
<dbReference type="InterPro" id="IPR024344">
    <property type="entry name" value="MDMPI_metal-binding"/>
</dbReference>
<dbReference type="Proteomes" id="UP001303236">
    <property type="component" value="Chromosome"/>
</dbReference>
<evidence type="ECO:0000313" key="4">
    <source>
        <dbReference type="EMBL" id="WNF28743.1"/>
    </source>
</evidence>
<feature type="region of interest" description="Disordered" evidence="1">
    <location>
        <begin position="249"/>
        <end position="268"/>
    </location>
</feature>
<sequence length="268" mass="28827">MSAVVAVIDDLREEGDELDALVAVLDDVAWRGPTPAAGWTVAHQIAHLAWTDAVALLATTEPERFGDEVARALAAPETFVDEAAEALVADHAPHALLARWRGGRQRLDKALRDAPAGTRIPWYGPPMSVASLATARLMETWAHGQDIADALGVTRTPTARLRHVARIGVRARNYAYAVRGTTPPEEEFRVELRSPGGEVIAYGPEGAAQRVTGPLLDFCLLVTRRAHRADLAVTAEGREADQWLSIAQAFAGPPGPGRPPRAEQDGQR</sequence>
<reference evidence="4 5" key="1">
    <citation type="submission" date="2023-09" db="EMBL/GenBank/DDBJ databases">
        <title>Genome completion map analysis of the actinomycetes C11-1.</title>
        <authorList>
            <person name="Qin P."/>
            <person name="Guan P."/>
        </authorList>
    </citation>
    <scope>NUCLEOTIDE SEQUENCE [LARGE SCALE GENOMIC DNA]</scope>
    <source>
        <strain evidence="4 5">C11-1</strain>
    </source>
</reference>
<dbReference type="InterPro" id="IPR034660">
    <property type="entry name" value="DinB/YfiT-like"/>
</dbReference>
<dbReference type="Pfam" id="PF11716">
    <property type="entry name" value="MDMPI_N"/>
    <property type="match status" value="1"/>
</dbReference>
<evidence type="ECO:0000259" key="3">
    <source>
        <dbReference type="Pfam" id="PF11716"/>
    </source>
</evidence>
<dbReference type="InterPro" id="IPR017518">
    <property type="entry name" value="CHP03084"/>
</dbReference>
<evidence type="ECO:0000313" key="5">
    <source>
        <dbReference type="Proteomes" id="UP001303236"/>
    </source>
</evidence>